<evidence type="ECO:0000256" key="3">
    <source>
        <dbReference type="ARBA" id="ARBA00022630"/>
    </source>
</evidence>
<dbReference type="InterPro" id="IPR023753">
    <property type="entry name" value="FAD/NAD-binding_dom"/>
</dbReference>
<dbReference type="Pfam" id="PF07992">
    <property type="entry name" value="Pyr_redox_2"/>
    <property type="match status" value="2"/>
</dbReference>
<dbReference type="Pfam" id="PF02852">
    <property type="entry name" value="Pyr_redox_dim"/>
    <property type="match status" value="1"/>
</dbReference>
<evidence type="ECO:0000313" key="10">
    <source>
        <dbReference type="Proteomes" id="UP000694865"/>
    </source>
</evidence>
<evidence type="ECO:0000256" key="7">
    <source>
        <dbReference type="ARBA" id="ARBA00023284"/>
    </source>
</evidence>
<sequence length="342" mass="37576">VNVGCVPKKVMYNTAMHAEFLHDHKNYGFTIDGKVNFDWSHIKELRDAYIKRLNGIYENNLTNSHVQYIKGEASFTDDKCIQVNGVKYTAPHILIATGGKPIVPDTPGKLFSISHCNNKLFVAVTSVKKELNGKLTLDTTTGAMNDVDCLLWAIGRIPNSDIGLEKVGVKADGRGNIIVDEYQNTSTAGIYALGDVCGKALLTPVAIAAARKLSHRLFDNKPDWKLDYTNIPTVVFAHPPIGTIGLTEAEAENKYGKDNLKIYHSNFLAMYHAVTERKPRTLMKLICAGPEEKVVGLHMQGNGCDEMLQGFSVAIKMGATKADFDNTVAIHPTSSEELVTLR</sequence>
<evidence type="ECO:0000256" key="1">
    <source>
        <dbReference type="ARBA" id="ARBA00001974"/>
    </source>
</evidence>
<dbReference type="Gene3D" id="3.30.390.30">
    <property type="match status" value="1"/>
</dbReference>
<keyword evidence="4" id="KW-0274">FAD</keyword>
<comment type="cofactor">
    <cofactor evidence="1">
        <name>FAD</name>
        <dbReference type="ChEBI" id="CHEBI:57692"/>
    </cofactor>
</comment>
<dbReference type="SUPFAM" id="SSF51905">
    <property type="entry name" value="FAD/NAD(P)-binding domain"/>
    <property type="match status" value="1"/>
</dbReference>
<evidence type="ECO:0000259" key="9">
    <source>
        <dbReference type="Pfam" id="PF07992"/>
    </source>
</evidence>
<keyword evidence="6" id="KW-1015">Disulfide bond</keyword>
<dbReference type="Proteomes" id="UP000694865">
    <property type="component" value="Unplaced"/>
</dbReference>
<comment type="similarity">
    <text evidence="2">Belongs to the class-I pyridine nucleotide-disulfide oxidoreductase family.</text>
</comment>
<keyword evidence="10" id="KW-1185">Reference proteome</keyword>
<proteinExistence type="inferred from homology"/>
<dbReference type="PANTHER" id="PTHR42737:SF2">
    <property type="entry name" value="GLUTATHIONE REDUCTASE"/>
    <property type="match status" value="1"/>
</dbReference>
<evidence type="ECO:0000256" key="5">
    <source>
        <dbReference type="ARBA" id="ARBA00023002"/>
    </source>
</evidence>
<dbReference type="PRINTS" id="PR00411">
    <property type="entry name" value="PNDRDTASEI"/>
</dbReference>
<keyword evidence="3" id="KW-0285">Flavoprotein</keyword>
<dbReference type="PANTHER" id="PTHR42737">
    <property type="entry name" value="GLUTATHIONE REDUCTASE"/>
    <property type="match status" value="1"/>
</dbReference>
<evidence type="ECO:0000256" key="2">
    <source>
        <dbReference type="ARBA" id="ARBA00007532"/>
    </source>
</evidence>
<name>A0ABM0GVC1_SACKO</name>
<dbReference type="InterPro" id="IPR046952">
    <property type="entry name" value="GSHR/TRXR-like"/>
</dbReference>
<evidence type="ECO:0000259" key="8">
    <source>
        <dbReference type="Pfam" id="PF02852"/>
    </source>
</evidence>
<keyword evidence="5" id="KW-0560">Oxidoreductase</keyword>
<reference evidence="11" key="1">
    <citation type="submission" date="2025-08" db="UniProtKB">
        <authorList>
            <consortium name="RefSeq"/>
        </authorList>
    </citation>
    <scope>IDENTIFICATION</scope>
    <source>
        <tissue evidence="11">Testes</tissue>
    </source>
</reference>
<organism evidence="10 11">
    <name type="scientific">Saccoglossus kowalevskii</name>
    <name type="common">Acorn worm</name>
    <dbReference type="NCBI Taxonomy" id="10224"/>
    <lineage>
        <taxon>Eukaryota</taxon>
        <taxon>Metazoa</taxon>
        <taxon>Hemichordata</taxon>
        <taxon>Enteropneusta</taxon>
        <taxon>Harrimaniidae</taxon>
        <taxon>Saccoglossus</taxon>
    </lineage>
</organism>
<dbReference type="InterPro" id="IPR016156">
    <property type="entry name" value="FAD/NAD-linked_Rdtase_dimer_sf"/>
</dbReference>
<feature type="domain" description="Pyridine nucleotide-disulphide oxidoreductase dimerisation" evidence="8">
    <location>
        <begin position="231"/>
        <end position="341"/>
    </location>
</feature>
<feature type="domain" description="FAD/NAD(P)-binding" evidence="9">
    <location>
        <begin position="1"/>
        <end position="110"/>
    </location>
</feature>
<gene>
    <name evidence="11" type="primary">LOC100368234</name>
</gene>
<protein>
    <submittedName>
        <fullName evidence="11">Glutathione reductase, mitochondrial-like</fullName>
    </submittedName>
</protein>
<dbReference type="GeneID" id="100368234"/>
<accession>A0ABM0GVC1</accession>
<dbReference type="RefSeq" id="XP_002738113.1">
    <property type="nucleotide sequence ID" value="XM_002738067.2"/>
</dbReference>
<dbReference type="InterPro" id="IPR004099">
    <property type="entry name" value="Pyr_nucl-diS_OxRdtase_dimer"/>
</dbReference>
<evidence type="ECO:0000256" key="6">
    <source>
        <dbReference type="ARBA" id="ARBA00023157"/>
    </source>
</evidence>
<feature type="domain" description="FAD/NAD(P)-binding" evidence="9">
    <location>
        <begin position="124"/>
        <end position="209"/>
    </location>
</feature>
<keyword evidence="7" id="KW-0676">Redox-active center</keyword>
<dbReference type="InterPro" id="IPR036188">
    <property type="entry name" value="FAD/NAD-bd_sf"/>
</dbReference>
<dbReference type="Gene3D" id="3.50.50.60">
    <property type="entry name" value="FAD/NAD(P)-binding domain"/>
    <property type="match status" value="2"/>
</dbReference>
<dbReference type="SUPFAM" id="SSF55424">
    <property type="entry name" value="FAD/NAD-linked reductases, dimerisation (C-terminal) domain"/>
    <property type="match status" value="1"/>
</dbReference>
<evidence type="ECO:0000256" key="4">
    <source>
        <dbReference type="ARBA" id="ARBA00022827"/>
    </source>
</evidence>
<evidence type="ECO:0000313" key="11">
    <source>
        <dbReference type="RefSeq" id="XP_002738113.1"/>
    </source>
</evidence>
<feature type="non-terminal residue" evidence="11">
    <location>
        <position position="1"/>
    </location>
</feature>